<evidence type="ECO:0000313" key="2">
    <source>
        <dbReference type="Proteomes" id="UP000287156"/>
    </source>
</evidence>
<reference evidence="1" key="1">
    <citation type="submission" date="2018-12" db="EMBL/GenBank/DDBJ databases">
        <authorList>
            <person name="Sun L."/>
            <person name="Chen Z."/>
        </authorList>
    </citation>
    <scope>NUCLEOTIDE SEQUENCE [LARGE SCALE GENOMIC DNA]</scope>
    <source>
        <strain evidence="1">3-2-2</strain>
    </source>
</reference>
<protein>
    <submittedName>
        <fullName evidence="1">Uncharacterized protein</fullName>
    </submittedName>
</protein>
<dbReference type="OrthoDB" id="9955703at2"/>
<organism evidence="1 2">
    <name type="scientific">Siminovitchia acidinfaciens</name>
    <dbReference type="NCBI Taxonomy" id="2321395"/>
    <lineage>
        <taxon>Bacteria</taxon>
        <taxon>Bacillati</taxon>
        <taxon>Bacillota</taxon>
        <taxon>Bacilli</taxon>
        <taxon>Bacillales</taxon>
        <taxon>Bacillaceae</taxon>
        <taxon>Siminovitchia</taxon>
    </lineage>
</organism>
<dbReference type="EMBL" id="QYTV02000001">
    <property type="protein sequence ID" value="RST77484.1"/>
    <property type="molecule type" value="Genomic_DNA"/>
</dbReference>
<comment type="caution">
    <text evidence="1">The sequence shown here is derived from an EMBL/GenBank/DDBJ whole genome shotgun (WGS) entry which is preliminary data.</text>
</comment>
<sequence length="144" mass="16519">MGIYDILSNLAETYEKLEEGFYSYGDYPAPEKLIRNDPYISISTFNGLIDIIMELDEFLGGSRVTREIIELIEEDSAISNLVNFDEQDHASERINQDIEAYDENLGPTQENASQQAHEIKSELLDVAMEDIRRLMEEILPSLIR</sequence>
<gene>
    <name evidence="1" type="ORF">D4T97_003090</name>
</gene>
<accession>A0A429Y851</accession>
<dbReference type="Proteomes" id="UP000287156">
    <property type="component" value="Unassembled WGS sequence"/>
</dbReference>
<evidence type="ECO:0000313" key="1">
    <source>
        <dbReference type="EMBL" id="RST77484.1"/>
    </source>
</evidence>
<name>A0A429Y851_9BACI</name>
<proteinExistence type="predicted"/>
<keyword evidence="2" id="KW-1185">Reference proteome</keyword>
<dbReference type="RefSeq" id="WP_126047526.1">
    <property type="nucleotide sequence ID" value="NZ_QYTV02000001.1"/>
</dbReference>
<dbReference type="AlphaFoldDB" id="A0A429Y851"/>